<keyword evidence="4 8" id="KW-0378">Hydrolase</keyword>
<keyword evidence="8" id="KW-0479">Metal-binding</keyword>
<sequence>MDTIFALSSGALPSGVAIVRMSGEGVDQAFPAFGLHRPEPRSASLQTFLIGTEAIDRALVLFFPAPRSFTGEDCAEFHLHGSPAILAAVLGHLSTLAHFRPAEPGEFTRRAFANGRMDLTEAEALSQLIDSETEAQRRLAMSGAAGRQLAMISTWQRSLTGLRARLEAEMDFSDEGDVPANVSDAARQSLCDLIDVMNRHNRAFAGAEIVRRGFRVALTGRPNAGKSSLLNRLAGRDVALVTEIPGTTRDRLEVALDLQGYKVILADLAGLRDTDDRVERMGVDLAKKTAGDADLVLWMDDNENEPDDPGFADGAILVRSKADTGAQTAHGENWIAVSSRTGEGIEALLSAIAGRLRDHLPKEDALPPATERQRHHLAAAIEHCESAVQQWEHAPLEIIAEDLRAASFALGRLVGQVDAENVLDDVFGRFCIGK</sequence>
<feature type="domain" description="TrmE-type G" evidence="9">
    <location>
        <begin position="213"/>
        <end position="357"/>
    </location>
</feature>
<evidence type="ECO:0000256" key="3">
    <source>
        <dbReference type="ARBA" id="ARBA00022741"/>
    </source>
</evidence>
<keyword evidence="6 8" id="KW-0630">Potassium</keyword>
<comment type="similarity">
    <text evidence="1 8">Belongs to the TRAFAC class TrmE-Era-EngA-EngB-Septin-like GTPase superfamily. TrmE GTPase family.</text>
</comment>
<accession>A0A231V2I8</accession>
<dbReference type="InterPro" id="IPR005225">
    <property type="entry name" value="Small_GTP-bd"/>
</dbReference>
<dbReference type="GO" id="GO:0005737">
    <property type="term" value="C:cytoplasm"/>
    <property type="evidence" value="ECO:0007669"/>
    <property type="project" value="UniProtKB-SubCell"/>
</dbReference>
<evidence type="ECO:0000256" key="2">
    <source>
        <dbReference type="ARBA" id="ARBA00022694"/>
    </source>
</evidence>
<name>A0A231V2I8_9HYPH</name>
<dbReference type="InterPro" id="IPR025867">
    <property type="entry name" value="MnmE_helical"/>
</dbReference>
<comment type="subcellular location">
    <subcellularLocation>
        <location evidence="8">Cytoplasm</location>
    </subcellularLocation>
</comment>
<comment type="subunit">
    <text evidence="8">Homodimer. Heterotetramer of two MnmE and two MnmG subunits.</text>
</comment>
<evidence type="ECO:0000313" key="11">
    <source>
        <dbReference type="Proteomes" id="UP000215405"/>
    </source>
</evidence>
<dbReference type="InterPro" id="IPR004520">
    <property type="entry name" value="GTPase_MnmE"/>
</dbReference>
<dbReference type="GO" id="GO:0046872">
    <property type="term" value="F:metal ion binding"/>
    <property type="evidence" value="ECO:0007669"/>
    <property type="project" value="UniProtKB-KW"/>
</dbReference>
<evidence type="ECO:0000256" key="5">
    <source>
        <dbReference type="ARBA" id="ARBA00022842"/>
    </source>
</evidence>
<dbReference type="InterPro" id="IPR018948">
    <property type="entry name" value="GTP-bd_TrmE_N"/>
</dbReference>
<keyword evidence="3 8" id="KW-0547">Nucleotide-binding</keyword>
<feature type="binding site" evidence="8">
    <location>
        <position position="116"/>
    </location>
    <ligand>
        <name>(6S)-5-formyl-5,6,7,8-tetrahydrofolate</name>
        <dbReference type="ChEBI" id="CHEBI:57457"/>
    </ligand>
</feature>
<evidence type="ECO:0000256" key="4">
    <source>
        <dbReference type="ARBA" id="ARBA00022801"/>
    </source>
</evidence>
<feature type="binding site" evidence="8">
    <location>
        <position position="247"/>
    </location>
    <ligand>
        <name>K(+)</name>
        <dbReference type="ChEBI" id="CHEBI:29103"/>
    </ligand>
</feature>
<dbReference type="InterPro" id="IPR006073">
    <property type="entry name" value="GTP-bd"/>
</dbReference>
<dbReference type="GO" id="GO:0030488">
    <property type="term" value="P:tRNA methylation"/>
    <property type="evidence" value="ECO:0007669"/>
    <property type="project" value="TreeGrafter"/>
</dbReference>
<dbReference type="NCBIfam" id="TIGR00231">
    <property type="entry name" value="small_GTP"/>
    <property type="match status" value="1"/>
</dbReference>
<feature type="binding site" evidence="8">
    <location>
        <begin position="242"/>
        <end position="248"/>
    </location>
    <ligand>
        <name>GTP</name>
        <dbReference type="ChEBI" id="CHEBI:37565"/>
    </ligand>
</feature>
<dbReference type="CDD" id="cd14858">
    <property type="entry name" value="TrmE_N"/>
    <property type="match status" value="1"/>
</dbReference>
<dbReference type="EC" id="3.6.-.-" evidence="8"/>
<feature type="binding site" evidence="8">
    <location>
        <begin position="223"/>
        <end position="228"/>
    </location>
    <ligand>
        <name>GTP</name>
        <dbReference type="ChEBI" id="CHEBI:37565"/>
    </ligand>
</feature>
<feature type="binding site" evidence="8">
    <location>
        <position position="227"/>
    </location>
    <ligand>
        <name>Mg(2+)</name>
        <dbReference type="ChEBI" id="CHEBI:18420"/>
    </ligand>
</feature>
<dbReference type="CDD" id="cd04164">
    <property type="entry name" value="trmE"/>
    <property type="match status" value="1"/>
</dbReference>
<feature type="binding site" evidence="8">
    <location>
        <position position="248"/>
    </location>
    <ligand>
        <name>Mg(2+)</name>
        <dbReference type="ChEBI" id="CHEBI:18420"/>
    </ligand>
</feature>
<dbReference type="SUPFAM" id="SSF52540">
    <property type="entry name" value="P-loop containing nucleoside triphosphate hydrolases"/>
    <property type="match status" value="1"/>
</dbReference>
<dbReference type="GO" id="GO:0002098">
    <property type="term" value="P:tRNA wobble uridine modification"/>
    <property type="evidence" value="ECO:0007669"/>
    <property type="project" value="TreeGrafter"/>
</dbReference>
<dbReference type="AlphaFoldDB" id="A0A231V2I8"/>
<keyword evidence="7 8" id="KW-0342">GTP-binding</keyword>
<keyword evidence="5 8" id="KW-0460">Magnesium</keyword>
<evidence type="ECO:0000259" key="9">
    <source>
        <dbReference type="PROSITE" id="PS51709"/>
    </source>
</evidence>
<dbReference type="InterPro" id="IPR027417">
    <property type="entry name" value="P-loop_NTPase"/>
</dbReference>
<comment type="caution">
    <text evidence="10">The sequence shown here is derived from an EMBL/GenBank/DDBJ whole genome shotgun (WGS) entry which is preliminary data.</text>
</comment>
<evidence type="ECO:0000256" key="8">
    <source>
        <dbReference type="HAMAP-Rule" id="MF_00379"/>
    </source>
</evidence>
<dbReference type="GO" id="GO:0003924">
    <property type="term" value="F:GTPase activity"/>
    <property type="evidence" value="ECO:0007669"/>
    <property type="project" value="UniProtKB-UniRule"/>
</dbReference>
<dbReference type="FunFam" id="3.30.1360.120:FF:000007">
    <property type="entry name" value="tRNA modification GTPase GTPBP3, mitochondrial"/>
    <property type="match status" value="1"/>
</dbReference>
<dbReference type="Pfam" id="PF10396">
    <property type="entry name" value="TrmE_N"/>
    <property type="match status" value="1"/>
</dbReference>
<keyword evidence="2 8" id="KW-0819">tRNA processing</keyword>
<dbReference type="GO" id="GO:0005525">
    <property type="term" value="F:GTP binding"/>
    <property type="evidence" value="ECO:0007669"/>
    <property type="project" value="UniProtKB-UniRule"/>
</dbReference>
<keyword evidence="11" id="KW-1185">Reference proteome</keyword>
<evidence type="ECO:0000313" key="10">
    <source>
        <dbReference type="EMBL" id="OXT02251.1"/>
    </source>
</evidence>
<dbReference type="InterPro" id="IPR027266">
    <property type="entry name" value="TrmE/GcvT-like"/>
</dbReference>
<dbReference type="Pfam" id="PF01926">
    <property type="entry name" value="MMR_HSR1"/>
    <property type="match status" value="1"/>
</dbReference>
<evidence type="ECO:0000256" key="7">
    <source>
        <dbReference type="ARBA" id="ARBA00023134"/>
    </source>
</evidence>
<feature type="binding site" evidence="8">
    <location>
        <position position="434"/>
    </location>
    <ligand>
        <name>(6S)-5-formyl-5,6,7,8-tetrahydrofolate</name>
        <dbReference type="ChEBI" id="CHEBI:57457"/>
    </ligand>
</feature>
<dbReference type="NCBIfam" id="NF003661">
    <property type="entry name" value="PRK05291.1-3"/>
    <property type="match status" value="1"/>
</dbReference>
<evidence type="ECO:0000256" key="1">
    <source>
        <dbReference type="ARBA" id="ARBA00011043"/>
    </source>
</evidence>
<reference evidence="11" key="1">
    <citation type="journal article" date="2017" name="Int. J. Syst. Evol. Microbiol.">
        <title>Notoacmeibacter marinus gen. nov., sp. nov., isolated from the gut of a limpet and proposal of Notoacmeibacteraceae fam. nov. in the order Rhizobiales of the class Alphaproteobacteria.</title>
        <authorList>
            <person name="Huang Z."/>
            <person name="Guo F."/>
            <person name="Lai Q."/>
        </authorList>
    </citation>
    <scope>NUCLEOTIDE SEQUENCE [LARGE SCALE GENOMIC DNA]</scope>
    <source>
        <strain evidence="11">XMTR2A4</strain>
    </source>
</reference>
<dbReference type="Proteomes" id="UP000215405">
    <property type="component" value="Unassembled WGS sequence"/>
</dbReference>
<dbReference type="Gene3D" id="3.30.1360.120">
    <property type="entry name" value="Probable tRNA modification gtpase trme, domain 1"/>
    <property type="match status" value="1"/>
</dbReference>
<feature type="binding site" evidence="8">
    <location>
        <position position="223"/>
    </location>
    <ligand>
        <name>K(+)</name>
        <dbReference type="ChEBI" id="CHEBI:29103"/>
    </ligand>
</feature>
<evidence type="ECO:0000256" key="6">
    <source>
        <dbReference type="ARBA" id="ARBA00022958"/>
    </source>
</evidence>
<dbReference type="Pfam" id="PF12631">
    <property type="entry name" value="MnmE_helical"/>
    <property type="match status" value="1"/>
</dbReference>
<dbReference type="EMBL" id="NBYO01000001">
    <property type="protein sequence ID" value="OXT02251.1"/>
    <property type="molecule type" value="Genomic_DNA"/>
</dbReference>
<proteinExistence type="inferred from homology"/>
<gene>
    <name evidence="8" type="primary">mnmE</name>
    <name evidence="8" type="synonym">trmE</name>
    <name evidence="10" type="ORF">B7H23_04885</name>
</gene>
<dbReference type="Gene3D" id="1.20.120.430">
    <property type="entry name" value="tRNA modification GTPase MnmE domain 2"/>
    <property type="match status" value="1"/>
</dbReference>
<dbReference type="HAMAP" id="MF_00379">
    <property type="entry name" value="GTPase_MnmE"/>
    <property type="match status" value="1"/>
</dbReference>
<dbReference type="InterPro" id="IPR031168">
    <property type="entry name" value="G_TrmE"/>
</dbReference>
<feature type="binding site" evidence="8">
    <location>
        <position position="76"/>
    </location>
    <ligand>
        <name>(6S)-5-formyl-5,6,7,8-tetrahydrofolate</name>
        <dbReference type="ChEBI" id="CHEBI:57457"/>
    </ligand>
</feature>
<comment type="cofactor">
    <cofactor evidence="8">
        <name>K(+)</name>
        <dbReference type="ChEBI" id="CHEBI:29103"/>
    </cofactor>
    <text evidence="8">Binds 1 potassium ion per subunit.</text>
</comment>
<dbReference type="SUPFAM" id="SSF116878">
    <property type="entry name" value="TrmE connector domain"/>
    <property type="match status" value="1"/>
</dbReference>
<dbReference type="PANTHER" id="PTHR42714">
    <property type="entry name" value="TRNA MODIFICATION GTPASE GTPBP3"/>
    <property type="match status" value="1"/>
</dbReference>
<protein>
    <recommendedName>
        <fullName evidence="8">tRNA modification GTPase MnmE</fullName>
        <ecNumber evidence="8">3.6.-.-</ecNumber>
    </recommendedName>
</protein>
<comment type="caution">
    <text evidence="8">Lacks conserved residue(s) required for the propagation of feature annotation.</text>
</comment>
<dbReference type="InterPro" id="IPR027368">
    <property type="entry name" value="MnmE_dom2"/>
</dbReference>
<feature type="binding site" evidence="8">
    <location>
        <position position="242"/>
    </location>
    <ligand>
        <name>K(+)</name>
        <dbReference type="ChEBI" id="CHEBI:29103"/>
    </ligand>
</feature>
<comment type="function">
    <text evidence="8">Exhibits a very high intrinsic GTPase hydrolysis rate. Involved in the addition of a carboxymethylaminomethyl (cmnm) group at the wobble position (U34) of certain tRNAs, forming tRNA-cmnm(5)s(2)U34.</text>
</comment>
<organism evidence="10 11">
    <name type="scientific">Notoacmeibacter marinus</name>
    <dbReference type="NCBI Taxonomy" id="1876515"/>
    <lineage>
        <taxon>Bacteria</taxon>
        <taxon>Pseudomonadati</taxon>
        <taxon>Pseudomonadota</taxon>
        <taxon>Alphaproteobacteria</taxon>
        <taxon>Hyphomicrobiales</taxon>
        <taxon>Notoacmeibacteraceae</taxon>
        <taxon>Notoacmeibacter</taxon>
    </lineage>
</organism>
<dbReference type="PROSITE" id="PS51709">
    <property type="entry name" value="G_TRME"/>
    <property type="match status" value="1"/>
</dbReference>
<feature type="binding site" evidence="8">
    <location>
        <position position="244"/>
    </location>
    <ligand>
        <name>K(+)</name>
        <dbReference type="ChEBI" id="CHEBI:29103"/>
    </ligand>
</feature>
<dbReference type="Gene3D" id="3.40.50.300">
    <property type="entry name" value="P-loop containing nucleotide triphosphate hydrolases"/>
    <property type="match status" value="1"/>
</dbReference>
<dbReference type="RefSeq" id="WP_094076208.1">
    <property type="nucleotide sequence ID" value="NZ_NBYO01000001.1"/>
</dbReference>
<feature type="binding site" evidence="8">
    <location>
        <position position="20"/>
    </location>
    <ligand>
        <name>(6S)-5-formyl-5,6,7,8-tetrahydrofolate</name>
        <dbReference type="ChEBI" id="CHEBI:57457"/>
    </ligand>
</feature>
<dbReference type="PANTHER" id="PTHR42714:SF2">
    <property type="entry name" value="TRNA MODIFICATION GTPASE GTPBP3, MITOCHONDRIAL"/>
    <property type="match status" value="1"/>
</dbReference>
<keyword evidence="8" id="KW-0963">Cytoplasm</keyword>